<dbReference type="InterPro" id="IPR007569">
    <property type="entry name" value="DUF559"/>
</dbReference>
<comment type="caution">
    <text evidence="2">The sequence shown here is derived from an EMBL/GenBank/DDBJ whole genome shotgun (WGS) entry which is preliminary data.</text>
</comment>
<gene>
    <name evidence="2" type="ORF">ACFFPI_20210</name>
</gene>
<dbReference type="Pfam" id="PF04480">
    <property type="entry name" value="DUF559"/>
    <property type="match status" value="1"/>
</dbReference>
<evidence type="ECO:0000313" key="3">
    <source>
        <dbReference type="Proteomes" id="UP001589536"/>
    </source>
</evidence>
<dbReference type="SUPFAM" id="SSF52980">
    <property type="entry name" value="Restriction endonuclease-like"/>
    <property type="match status" value="1"/>
</dbReference>
<dbReference type="RefSeq" id="WP_345054141.1">
    <property type="nucleotide sequence ID" value="NZ_BAABED010000001.1"/>
</dbReference>
<sequence length="271" mass="30568">MEFLISLGGVARVGMLRREGYSERAVRSLAFAGAVQPRKGVWALPEADPEFLQAIMDNSLLTCASSAFRYQLWIKDRLRRLHLVSKHHRDLRSARHGRLRFEPDQNLPIASLEDTVIHGLTCLSEADAIAMAQSAMQHHGVPRFVLESEMTAKYYGTARKRLAKADGLSESVPEISARLLFESAGPQFRRQVQIAGVGRVDFLVEGWLVVEINGFQFHSSREAWRRDMGRSNVAQTQGYAVLSYSPEQIWNRPDVVLREIRAVLERGCPRG</sequence>
<accession>A0ABV5UW65</accession>
<organism evidence="2 3">
    <name type="scientific">Arthrobacter methylotrophus</name>
    <dbReference type="NCBI Taxonomy" id="121291"/>
    <lineage>
        <taxon>Bacteria</taxon>
        <taxon>Bacillati</taxon>
        <taxon>Actinomycetota</taxon>
        <taxon>Actinomycetes</taxon>
        <taxon>Micrococcales</taxon>
        <taxon>Micrococcaceae</taxon>
        <taxon>Arthrobacter</taxon>
    </lineage>
</organism>
<dbReference type="GO" id="GO:0004519">
    <property type="term" value="F:endonuclease activity"/>
    <property type="evidence" value="ECO:0007669"/>
    <property type="project" value="UniProtKB-KW"/>
</dbReference>
<name>A0ABV5UW65_9MICC</name>
<keyword evidence="3" id="KW-1185">Reference proteome</keyword>
<dbReference type="Gene3D" id="3.40.960.10">
    <property type="entry name" value="VSR Endonuclease"/>
    <property type="match status" value="1"/>
</dbReference>
<evidence type="ECO:0000313" key="2">
    <source>
        <dbReference type="EMBL" id="MFB9716427.1"/>
    </source>
</evidence>
<reference evidence="2 3" key="1">
    <citation type="submission" date="2024-09" db="EMBL/GenBank/DDBJ databases">
        <authorList>
            <person name="Sun Q."/>
            <person name="Mori K."/>
        </authorList>
    </citation>
    <scope>NUCLEOTIDE SEQUENCE [LARGE SCALE GENOMIC DNA]</scope>
    <source>
        <strain evidence="2 3">JCM 13519</strain>
    </source>
</reference>
<dbReference type="InterPro" id="IPR011335">
    <property type="entry name" value="Restrct_endonuc-II-like"/>
</dbReference>
<keyword evidence="2" id="KW-0255">Endonuclease</keyword>
<keyword evidence="2" id="KW-0378">Hydrolase</keyword>
<evidence type="ECO:0000259" key="1">
    <source>
        <dbReference type="Pfam" id="PF04480"/>
    </source>
</evidence>
<keyword evidence="2" id="KW-0540">Nuclease</keyword>
<dbReference type="EMBL" id="JBHMBH010000050">
    <property type="protein sequence ID" value="MFB9716427.1"/>
    <property type="molecule type" value="Genomic_DNA"/>
</dbReference>
<dbReference type="Proteomes" id="UP001589536">
    <property type="component" value="Unassembled WGS sequence"/>
</dbReference>
<feature type="domain" description="DUF559" evidence="1">
    <location>
        <begin position="185"/>
        <end position="264"/>
    </location>
</feature>
<proteinExistence type="predicted"/>
<protein>
    <submittedName>
        <fullName evidence="2">Endonuclease domain-containing protein</fullName>
    </submittedName>
</protein>